<feature type="compositionally biased region" description="Pro residues" evidence="1">
    <location>
        <begin position="349"/>
        <end position="361"/>
    </location>
</feature>
<feature type="transmembrane region" description="Helical" evidence="2">
    <location>
        <begin position="386"/>
        <end position="405"/>
    </location>
</feature>
<evidence type="ECO:0000256" key="1">
    <source>
        <dbReference type="SAM" id="MobiDB-lite"/>
    </source>
</evidence>
<feature type="transmembrane region" description="Helical" evidence="2">
    <location>
        <begin position="43"/>
        <end position="64"/>
    </location>
</feature>
<feature type="compositionally biased region" description="Basic and acidic residues" evidence="1">
    <location>
        <begin position="362"/>
        <end position="374"/>
    </location>
</feature>
<feature type="transmembrane region" description="Helical" evidence="2">
    <location>
        <begin position="411"/>
        <end position="430"/>
    </location>
</feature>
<keyword evidence="2" id="KW-1133">Transmembrane helix</keyword>
<evidence type="ECO:0000256" key="2">
    <source>
        <dbReference type="SAM" id="Phobius"/>
    </source>
</evidence>
<evidence type="ECO:0000313" key="5">
    <source>
        <dbReference type="Proteomes" id="UP000616724"/>
    </source>
</evidence>
<comment type="caution">
    <text evidence="4">The sequence shown here is derived from an EMBL/GenBank/DDBJ whole genome shotgun (WGS) entry which is preliminary data.</text>
</comment>
<dbReference type="AlphaFoldDB" id="A0A8J3RVX6"/>
<proteinExistence type="predicted"/>
<evidence type="ECO:0000313" key="4">
    <source>
        <dbReference type="EMBL" id="GIH80529.1"/>
    </source>
</evidence>
<feature type="domain" description="YdbS-like PH" evidence="3">
    <location>
        <begin position="439"/>
        <end position="496"/>
    </location>
</feature>
<keyword evidence="2" id="KW-0812">Transmembrane</keyword>
<feature type="transmembrane region" description="Helical" evidence="2">
    <location>
        <begin position="225"/>
        <end position="249"/>
    </location>
</feature>
<keyword evidence="2" id="KW-0472">Membrane</keyword>
<dbReference type="PANTHER" id="PTHR34473">
    <property type="entry name" value="UPF0699 TRANSMEMBRANE PROTEIN YDBS"/>
    <property type="match status" value="1"/>
</dbReference>
<feature type="transmembrane region" description="Helical" evidence="2">
    <location>
        <begin position="176"/>
        <end position="195"/>
    </location>
</feature>
<reference evidence="4 5" key="1">
    <citation type="submission" date="2021-01" db="EMBL/GenBank/DDBJ databases">
        <title>Whole genome shotgun sequence of Planobispora longispora NBRC 13918.</title>
        <authorList>
            <person name="Komaki H."/>
            <person name="Tamura T."/>
        </authorList>
    </citation>
    <scope>NUCLEOTIDE SEQUENCE [LARGE SCALE GENOMIC DNA]</scope>
    <source>
        <strain evidence="4 5">NBRC 13918</strain>
    </source>
</reference>
<gene>
    <name evidence="4" type="ORF">Plo01_69580</name>
</gene>
<dbReference type="Proteomes" id="UP000616724">
    <property type="component" value="Unassembled WGS sequence"/>
</dbReference>
<dbReference type="Pfam" id="PF03703">
    <property type="entry name" value="bPH_2"/>
    <property type="match status" value="2"/>
</dbReference>
<accession>A0A8J3RVX6</accession>
<name>A0A8J3RVX6_9ACTN</name>
<dbReference type="PANTHER" id="PTHR34473:SF2">
    <property type="entry name" value="UPF0699 TRANSMEMBRANE PROTEIN YDBT"/>
    <property type="match status" value="1"/>
</dbReference>
<feature type="domain" description="YdbS-like PH" evidence="3">
    <location>
        <begin position="67"/>
        <end position="145"/>
    </location>
</feature>
<sequence>MTAWRPLHRRSLAASAAMSTAIVVPVVAVLIRTLPHDWTVPARAGMIAGAAALIVAGVLVFDLLRLRTTAWRLTGERLELRSGIAFREHRSVPRDRIRSVDLTADPVRRVLGLTVVKIGTGEHASGERAMLTLDPLSRRDAEELRGVLLGEAGQEGRDVPPRDVPLAELDWSWLRLAPLTVWTVAGGALIAGLAYKPLDALGVDLFESGAAAELWRWVTTRPWPAIPLLLAVNVLVGLVGAVAVFATAWGRYRLEREPGGLRLSRGLLTTRSLTLEERRLRGVELVEPLLLRLGGGARVKAVAAGLRKKEENEADDVAMLTPPMPRAAAGRVAERIAGAPLPGPHHRTPPAPGSRTPPIPDPHVRSHARPDLRPHPRAARTRRLRATVMSTAFLSAAAAAATWSWSPPSPWNWAWTVPLLALPVTTWLAVDAARGLGHALGERHLVTRAGSVVRRTVALDRGGIVGWTVSESYFQRRLGLITVSATTAAGDGHYDVLDVGAQEGLGLAARAVPGLLGPFLGIPGPGDPGAGEPRAGEPGEGASPSEAPRAGAVRSGTPETGAPGSGARLTGLPDRPRTPPAGRPGP</sequence>
<evidence type="ECO:0000259" key="3">
    <source>
        <dbReference type="Pfam" id="PF03703"/>
    </source>
</evidence>
<protein>
    <recommendedName>
        <fullName evidence="3">YdbS-like PH domain-containing protein</fullName>
    </recommendedName>
</protein>
<feature type="region of interest" description="Disordered" evidence="1">
    <location>
        <begin position="338"/>
        <end position="376"/>
    </location>
</feature>
<dbReference type="InterPro" id="IPR005182">
    <property type="entry name" value="YdbS-like_PH"/>
</dbReference>
<dbReference type="EMBL" id="BOOH01000060">
    <property type="protein sequence ID" value="GIH80529.1"/>
    <property type="molecule type" value="Genomic_DNA"/>
</dbReference>
<dbReference type="RefSeq" id="WP_203894953.1">
    <property type="nucleotide sequence ID" value="NZ_BOOH01000060.1"/>
</dbReference>
<organism evidence="4 5">
    <name type="scientific">Planobispora longispora</name>
    <dbReference type="NCBI Taxonomy" id="28887"/>
    <lineage>
        <taxon>Bacteria</taxon>
        <taxon>Bacillati</taxon>
        <taxon>Actinomycetota</taxon>
        <taxon>Actinomycetes</taxon>
        <taxon>Streptosporangiales</taxon>
        <taxon>Streptosporangiaceae</taxon>
        <taxon>Planobispora</taxon>
    </lineage>
</organism>
<keyword evidence="5" id="KW-1185">Reference proteome</keyword>
<feature type="region of interest" description="Disordered" evidence="1">
    <location>
        <begin position="520"/>
        <end position="586"/>
    </location>
</feature>
<feature type="transmembrane region" description="Helical" evidence="2">
    <location>
        <begin position="12"/>
        <end position="31"/>
    </location>
</feature>